<comment type="caution">
    <text evidence="6">The sequence shown here is derived from an EMBL/GenBank/DDBJ whole genome shotgun (WGS) entry which is preliminary data.</text>
</comment>
<dbReference type="PROSITE" id="PS50977">
    <property type="entry name" value="HTH_TETR_2"/>
    <property type="match status" value="1"/>
</dbReference>
<dbReference type="PANTHER" id="PTHR47506">
    <property type="entry name" value="TRANSCRIPTIONAL REGULATORY PROTEIN"/>
    <property type="match status" value="1"/>
</dbReference>
<keyword evidence="1" id="KW-0805">Transcription regulation</keyword>
<evidence type="ECO:0000256" key="2">
    <source>
        <dbReference type="ARBA" id="ARBA00023125"/>
    </source>
</evidence>
<reference evidence="6 7" key="1">
    <citation type="submission" date="2020-10" db="EMBL/GenBank/DDBJ databases">
        <title>Phylogeny of dyella-like bacteria.</title>
        <authorList>
            <person name="Fu J."/>
        </authorList>
    </citation>
    <scope>NUCLEOTIDE SEQUENCE [LARGE SCALE GENOMIC DNA]</scope>
    <source>
        <strain evidence="6 7">DHG40</strain>
    </source>
</reference>
<evidence type="ECO:0000313" key="6">
    <source>
        <dbReference type="EMBL" id="MFK2855871.1"/>
    </source>
</evidence>
<evidence type="ECO:0000256" key="3">
    <source>
        <dbReference type="ARBA" id="ARBA00023163"/>
    </source>
</evidence>
<dbReference type="EMBL" id="JADIKI010000023">
    <property type="protein sequence ID" value="MFK2855871.1"/>
    <property type="molecule type" value="Genomic_DNA"/>
</dbReference>
<dbReference type="Gene3D" id="1.10.10.60">
    <property type="entry name" value="Homeodomain-like"/>
    <property type="match status" value="1"/>
</dbReference>
<keyword evidence="7" id="KW-1185">Reference proteome</keyword>
<dbReference type="RefSeq" id="WP_380013521.1">
    <property type="nucleotide sequence ID" value="NZ_JADIKI010000023.1"/>
</dbReference>
<dbReference type="Pfam" id="PF00440">
    <property type="entry name" value="TetR_N"/>
    <property type="match status" value="1"/>
</dbReference>
<organism evidence="6 7">
    <name type="scientific">Dyella humi</name>
    <dbReference type="NCBI Taxonomy" id="1770547"/>
    <lineage>
        <taxon>Bacteria</taxon>
        <taxon>Pseudomonadati</taxon>
        <taxon>Pseudomonadota</taxon>
        <taxon>Gammaproteobacteria</taxon>
        <taxon>Lysobacterales</taxon>
        <taxon>Rhodanobacteraceae</taxon>
        <taxon>Dyella</taxon>
    </lineage>
</organism>
<dbReference type="InterPro" id="IPR009057">
    <property type="entry name" value="Homeodomain-like_sf"/>
</dbReference>
<dbReference type="SUPFAM" id="SSF46689">
    <property type="entry name" value="Homeodomain-like"/>
    <property type="match status" value="1"/>
</dbReference>
<dbReference type="SUPFAM" id="SSF48498">
    <property type="entry name" value="Tetracyclin repressor-like, C-terminal domain"/>
    <property type="match status" value="1"/>
</dbReference>
<dbReference type="PANTHER" id="PTHR47506:SF1">
    <property type="entry name" value="HTH-TYPE TRANSCRIPTIONAL REGULATOR YJDC"/>
    <property type="match status" value="1"/>
</dbReference>
<proteinExistence type="predicted"/>
<accession>A0ABW8IKY1</accession>
<dbReference type="InterPro" id="IPR036271">
    <property type="entry name" value="Tet_transcr_reg_TetR-rel_C_sf"/>
</dbReference>
<keyword evidence="2 4" id="KW-0238">DNA-binding</keyword>
<dbReference type="Gene3D" id="1.10.357.10">
    <property type="entry name" value="Tetracycline Repressor, domain 2"/>
    <property type="match status" value="1"/>
</dbReference>
<dbReference type="Proteomes" id="UP001620409">
    <property type="component" value="Unassembled WGS sequence"/>
</dbReference>
<feature type="DNA-binding region" description="H-T-H motif" evidence="4">
    <location>
        <begin position="29"/>
        <end position="48"/>
    </location>
</feature>
<name>A0ABW8IKY1_9GAMM</name>
<feature type="domain" description="HTH tetR-type" evidence="5">
    <location>
        <begin position="6"/>
        <end position="66"/>
    </location>
</feature>
<evidence type="ECO:0000256" key="1">
    <source>
        <dbReference type="ARBA" id="ARBA00023015"/>
    </source>
</evidence>
<keyword evidence="3" id="KW-0804">Transcription</keyword>
<sequence length="184" mass="20645">MARTRNFSREGVLEKALPVFWKHGFADASLQDLEKATGVNKSGLYSEFSGKEELFLESLRFYLDRLPSLEFLIAEPFGWDNIEKFLKLGPRTTEGQKGCFAISSMRELAILPPGAIEMLGHGRMQLKRLIAKNIEAEKPKADVNDLASMILTFFTGLSVEQNLKASRAATGRKVDTLMQVLRSF</sequence>
<gene>
    <name evidence="6" type="ORF">ISP18_14810</name>
</gene>
<evidence type="ECO:0000256" key="4">
    <source>
        <dbReference type="PROSITE-ProRule" id="PRU00335"/>
    </source>
</evidence>
<protein>
    <submittedName>
        <fullName evidence="6">TetR/AcrR family transcriptional regulator</fullName>
    </submittedName>
</protein>
<evidence type="ECO:0000313" key="7">
    <source>
        <dbReference type="Proteomes" id="UP001620409"/>
    </source>
</evidence>
<dbReference type="PRINTS" id="PR00455">
    <property type="entry name" value="HTHTETR"/>
</dbReference>
<evidence type="ECO:0000259" key="5">
    <source>
        <dbReference type="PROSITE" id="PS50977"/>
    </source>
</evidence>
<dbReference type="InterPro" id="IPR001647">
    <property type="entry name" value="HTH_TetR"/>
</dbReference>